<gene>
    <name evidence="9" type="ORF">VAT7223_03359</name>
</gene>
<dbReference type="InterPro" id="IPR052017">
    <property type="entry name" value="TSUP"/>
</dbReference>
<dbReference type="Pfam" id="PF01925">
    <property type="entry name" value="TauE"/>
    <property type="match status" value="1"/>
</dbReference>
<evidence type="ECO:0000256" key="4">
    <source>
        <dbReference type="ARBA" id="ARBA00022475"/>
    </source>
</evidence>
<feature type="transmembrane region" description="Helical" evidence="8">
    <location>
        <begin position="6"/>
        <end position="25"/>
    </location>
</feature>
<keyword evidence="6 8" id="KW-1133">Transmembrane helix</keyword>
<feature type="transmembrane region" description="Helical" evidence="8">
    <location>
        <begin position="129"/>
        <end position="146"/>
    </location>
</feature>
<dbReference type="RefSeq" id="WP_065679834.1">
    <property type="nucleotide sequence ID" value="NZ_AP025461.1"/>
</dbReference>
<feature type="transmembrane region" description="Helical" evidence="8">
    <location>
        <begin position="32"/>
        <end position="54"/>
    </location>
</feature>
<evidence type="ECO:0000256" key="6">
    <source>
        <dbReference type="ARBA" id="ARBA00022989"/>
    </source>
</evidence>
<evidence type="ECO:0000313" key="9">
    <source>
        <dbReference type="EMBL" id="SBS66790.1"/>
    </source>
</evidence>
<evidence type="ECO:0000256" key="2">
    <source>
        <dbReference type="ARBA" id="ARBA00009142"/>
    </source>
</evidence>
<dbReference type="GO" id="GO:0005886">
    <property type="term" value="C:plasma membrane"/>
    <property type="evidence" value="ECO:0007669"/>
    <property type="project" value="UniProtKB-SubCell"/>
</dbReference>
<dbReference type="PANTHER" id="PTHR30269:SF37">
    <property type="entry name" value="MEMBRANE TRANSPORTER PROTEIN"/>
    <property type="match status" value="1"/>
</dbReference>
<feature type="transmembrane region" description="Helical" evidence="8">
    <location>
        <begin position="167"/>
        <end position="188"/>
    </location>
</feature>
<keyword evidence="5 8" id="KW-0812">Transmembrane</keyword>
<reference evidence="10" key="1">
    <citation type="submission" date="2016-06" db="EMBL/GenBank/DDBJ databases">
        <authorList>
            <person name="Rodrigo-Torres Lidia"/>
            <person name="Arahal R.David."/>
        </authorList>
    </citation>
    <scope>NUCLEOTIDE SEQUENCE [LARGE SCALE GENOMIC DNA]</scope>
    <source>
        <strain evidence="10">CECT 7223</strain>
    </source>
</reference>
<sequence length="245" mass="26362">MDLIFSPTFPILGAIFIFAAIVRGFSGFGFTLVALPLSALFVPVIELVPVFMLIDLLGNIQLLPKVKHHVNWRWVSKVFIPCLAFTPVGLLLLKSVSQDTIILIISAFIFASAFMIYKGFQYKREPRFAPYILGSLAGIMNGAASMSGPPIGTHALANPVAPHIARAGLIAFFVLADSSAFVSASIAGLVDREVVWLTFALLPSSMFGGYVGSKLFERFGGAKFKPVTIALLIVIAIFSAGRVIL</sequence>
<proteinExistence type="inferred from homology"/>
<accession>A0A1C3IZE7</accession>
<evidence type="ECO:0000256" key="3">
    <source>
        <dbReference type="ARBA" id="ARBA00022448"/>
    </source>
</evidence>
<evidence type="ECO:0000256" key="5">
    <source>
        <dbReference type="ARBA" id="ARBA00022692"/>
    </source>
</evidence>
<keyword evidence="3" id="KW-0813">Transport</keyword>
<keyword evidence="7 8" id="KW-0472">Membrane</keyword>
<comment type="subcellular location">
    <subcellularLocation>
        <location evidence="1 8">Cell membrane</location>
        <topology evidence="1 8">Multi-pass membrane protein</topology>
    </subcellularLocation>
</comment>
<dbReference type="PANTHER" id="PTHR30269">
    <property type="entry name" value="TRANSMEMBRANE PROTEIN YFCA"/>
    <property type="match status" value="1"/>
</dbReference>
<keyword evidence="4 8" id="KW-1003">Cell membrane</keyword>
<name>A0A1C3IZE7_9VIBR</name>
<feature type="transmembrane region" description="Helical" evidence="8">
    <location>
        <begin position="224"/>
        <end position="244"/>
    </location>
</feature>
<evidence type="ECO:0000256" key="1">
    <source>
        <dbReference type="ARBA" id="ARBA00004651"/>
    </source>
</evidence>
<feature type="transmembrane region" description="Helical" evidence="8">
    <location>
        <begin position="74"/>
        <end position="93"/>
    </location>
</feature>
<feature type="transmembrane region" description="Helical" evidence="8">
    <location>
        <begin position="194"/>
        <end position="212"/>
    </location>
</feature>
<feature type="transmembrane region" description="Helical" evidence="8">
    <location>
        <begin position="100"/>
        <end position="117"/>
    </location>
</feature>
<comment type="similarity">
    <text evidence="2 8">Belongs to the 4-toluene sulfonate uptake permease (TSUP) (TC 2.A.102) family.</text>
</comment>
<dbReference type="AlphaFoldDB" id="A0A1C3IZE7"/>
<dbReference type="EMBL" id="FLQP01000052">
    <property type="protein sequence ID" value="SBS66790.1"/>
    <property type="molecule type" value="Genomic_DNA"/>
</dbReference>
<evidence type="ECO:0000256" key="8">
    <source>
        <dbReference type="RuleBase" id="RU363041"/>
    </source>
</evidence>
<evidence type="ECO:0000256" key="7">
    <source>
        <dbReference type="ARBA" id="ARBA00023136"/>
    </source>
</evidence>
<organism evidence="9 10">
    <name type="scientific">Vibrio atlanticus</name>
    <dbReference type="NCBI Taxonomy" id="693153"/>
    <lineage>
        <taxon>Bacteria</taxon>
        <taxon>Pseudomonadati</taxon>
        <taxon>Pseudomonadota</taxon>
        <taxon>Gammaproteobacteria</taxon>
        <taxon>Vibrionales</taxon>
        <taxon>Vibrionaceae</taxon>
        <taxon>Vibrio</taxon>
    </lineage>
</organism>
<dbReference type="Proteomes" id="UP000092876">
    <property type="component" value="Unassembled WGS sequence"/>
</dbReference>
<dbReference type="GeneID" id="94235923"/>
<dbReference type="InterPro" id="IPR002781">
    <property type="entry name" value="TM_pro_TauE-like"/>
</dbReference>
<protein>
    <recommendedName>
        <fullName evidence="8">Probable membrane transporter protein</fullName>
    </recommendedName>
</protein>
<evidence type="ECO:0000313" key="10">
    <source>
        <dbReference type="Proteomes" id="UP000092876"/>
    </source>
</evidence>